<keyword evidence="4" id="KW-0804">Transcription</keyword>
<evidence type="ECO:0000256" key="4">
    <source>
        <dbReference type="ARBA" id="ARBA00023163"/>
    </source>
</evidence>
<evidence type="ECO:0000256" key="1">
    <source>
        <dbReference type="ARBA" id="ARBA00004123"/>
    </source>
</evidence>
<dbReference type="AlphaFoldDB" id="A0AAE0IYU3"/>
<evidence type="ECO:0000256" key="3">
    <source>
        <dbReference type="ARBA" id="ARBA00023015"/>
    </source>
</evidence>
<proteinExistence type="predicted"/>
<name>A0AAE0IYU3_9PEZI</name>
<dbReference type="EMBL" id="JAUEPO010000002">
    <property type="protein sequence ID" value="KAK3333763.1"/>
    <property type="molecule type" value="Genomic_DNA"/>
</dbReference>
<feature type="region of interest" description="Disordered" evidence="6">
    <location>
        <begin position="260"/>
        <end position="302"/>
    </location>
</feature>
<keyword evidence="9" id="KW-1185">Reference proteome</keyword>
<dbReference type="GO" id="GO:0005634">
    <property type="term" value="C:nucleus"/>
    <property type="evidence" value="ECO:0007669"/>
    <property type="project" value="UniProtKB-SubCell"/>
</dbReference>
<keyword evidence="2" id="KW-0749">Sporulation</keyword>
<organism evidence="8 9">
    <name type="scientific">Cercophora scortea</name>
    <dbReference type="NCBI Taxonomy" id="314031"/>
    <lineage>
        <taxon>Eukaryota</taxon>
        <taxon>Fungi</taxon>
        <taxon>Dikarya</taxon>
        <taxon>Ascomycota</taxon>
        <taxon>Pezizomycotina</taxon>
        <taxon>Sordariomycetes</taxon>
        <taxon>Sordariomycetidae</taxon>
        <taxon>Sordariales</taxon>
        <taxon>Lasiosphaeriaceae</taxon>
        <taxon>Cercophora</taxon>
    </lineage>
</organism>
<comment type="subcellular location">
    <subcellularLocation>
        <location evidence="1">Nucleus</location>
    </subcellularLocation>
</comment>
<reference evidence="8" key="2">
    <citation type="submission" date="2023-06" db="EMBL/GenBank/DDBJ databases">
        <authorList>
            <consortium name="Lawrence Berkeley National Laboratory"/>
            <person name="Haridas S."/>
            <person name="Hensen N."/>
            <person name="Bonometti L."/>
            <person name="Westerberg I."/>
            <person name="Brannstrom I.O."/>
            <person name="Guillou S."/>
            <person name="Cros-Aarteil S."/>
            <person name="Calhoun S."/>
            <person name="Kuo A."/>
            <person name="Mondo S."/>
            <person name="Pangilinan J."/>
            <person name="Riley R."/>
            <person name="Labutti K."/>
            <person name="Andreopoulos B."/>
            <person name="Lipzen A."/>
            <person name="Chen C."/>
            <person name="Yanf M."/>
            <person name="Daum C."/>
            <person name="Ng V."/>
            <person name="Clum A."/>
            <person name="Steindorff A."/>
            <person name="Ohm R."/>
            <person name="Martin F."/>
            <person name="Silar P."/>
            <person name="Natvig D."/>
            <person name="Lalanne C."/>
            <person name="Gautier V."/>
            <person name="Ament-Velasquez S.L."/>
            <person name="Kruys A."/>
            <person name="Hutchinson M.I."/>
            <person name="Powell A.J."/>
            <person name="Barry K."/>
            <person name="Miller A.N."/>
            <person name="Grigoriev I.V."/>
            <person name="Debuchy R."/>
            <person name="Gladieux P."/>
            <person name="Thoren M.H."/>
            <person name="Johannesson H."/>
        </authorList>
    </citation>
    <scope>NUCLEOTIDE SEQUENCE</scope>
    <source>
        <strain evidence="8">SMH4131-1</strain>
    </source>
</reference>
<evidence type="ECO:0000313" key="8">
    <source>
        <dbReference type="EMBL" id="KAK3333763.1"/>
    </source>
</evidence>
<protein>
    <submittedName>
        <fullName evidence="8">Velvet factor-domain-containing protein</fullName>
    </submittedName>
</protein>
<evidence type="ECO:0000256" key="5">
    <source>
        <dbReference type="ARBA" id="ARBA00023242"/>
    </source>
</evidence>
<evidence type="ECO:0000256" key="2">
    <source>
        <dbReference type="ARBA" id="ARBA00022969"/>
    </source>
</evidence>
<dbReference type="Gene3D" id="2.60.40.3960">
    <property type="entry name" value="Velvet domain"/>
    <property type="match status" value="1"/>
</dbReference>
<keyword evidence="5" id="KW-0539">Nucleus</keyword>
<keyword evidence="3" id="KW-0805">Transcription regulation</keyword>
<dbReference type="InterPro" id="IPR038491">
    <property type="entry name" value="Velvet_dom_sf"/>
</dbReference>
<feature type="compositionally biased region" description="Basic residues" evidence="6">
    <location>
        <begin position="185"/>
        <end position="196"/>
    </location>
</feature>
<comment type="caution">
    <text evidence="8">The sequence shown here is derived from an EMBL/GenBank/DDBJ whole genome shotgun (WGS) entry which is preliminary data.</text>
</comment>
<feature type="compositionally biased region" description="Polar residues" evidence="6">
    <location>
        <begin position="211"/>
        <end position="230"/>
    </location>
</feature>
<dbReference type="PROSITE" id="PS51821">
    <property type="entry name" value="VELVET"/>
    <property type="match status" value="1"/>
</dbReference>
<dbReference type="InterPro" id="IPR037525">
    <property type="entry name" value="Velvet_dom"/>
</dbReference>
<reference evidence="8" key="1">
    <citation type="journal article" date="2023" name="Mol. Phylogenet. Evol.">
        <title>Genome-scale phylogeny and comparative genomics of the fungal order Sordariales.</title>
        <authorList>
            <person name="Hensen N."/>
            <person name="Bonometti L."/>
            <person name="Westerberg I."/>
            <person name="Brannstrom I.O."/>
            <person name="Guillou S."/>
            <person name="Cros-Aarteil S."/>
            <person name="Calhoun S."/>
            <person name="Haridas S."/>
            <person name="Kuo A."/>
            <person name="Mondo S."/>
            <person name="Pangilinan J."/>
            <person name="Riley R."/>
            <person name="LaButti K."/>
            <person name="Andreopoulos B."/>
            <person name="Lipzen A."/>
            <person name="Chen C."/>
            <person name="Yan M."/>
            <person name="Daum C."/>
            <person name="Ng V."/>
            <person name="Clum A."/>
            <person name="Steindorff A."/>
            <person name="Ohm R.A."/>
            <person name="Martin F."/>
            <person name="Silar P."/>
            <person name="Natvig D.O."/>
            <person name="Lalanne C."/>
            <person name="Gautier V."/>
            <person name="Ament-Velasquez S.L."/>
            <person name="Kruys A."/>
            <person name="Hutchinson M.I."/>
            <person name="Powell A.J."/>
            <person name="Barry K."/>
            <person name="Miller A.N."/>
            <person name="Grigoriev I.V."/>
            <person name="Debuchy R."/>
            <person name="Gladieux P."/>
            <person name="Hiltunen Thoren M."/>
            <person name="Johannesson H."/>
        </authorList>
    </citation>
    <scope>NUCLEOTIDE SEQUENCE</scope>
    <source>
        <strain evidence="8">SMH4131-1</strain>
    </source>
</reference>
<sequence>MAYLQPAMEPSDYTLIIRQQPKIGRVAIGKEKDRKPIDPPPMIELKVNPRKDPNMNFLHSPYLMMTARLVRANDGGSPEDQPAPDPKPHDLLGAIASSIHNIKDADNSQAGFFVFGDLSSRKEGIFRLEFTLFDIKIEINECWQLGICYSEPFKVYSTKNFPGLDGSTFLTRLLSDQGVRLRLRKDSRSVTTRKRNNSIANQTHYRRDTQPHTQYSMDSSNPDLSPNGQNRMRRNGSMHDSAVSTVSPIVMGVSPIHDRARGSMGGQGGYFPDSPQMRNEYGSGSYNYSPVGYGPSEPSSKRLRRDVVVENGTHSYEHDYPPPPYTHAGPRTVPDTLGGTIYSHAHTGPRTLPDTLGGSLYSTAHAGPRTVTDSLVGSIYPPALAGPRTLPGTLAGPIYSPPTYQYQPHPPQQRQPPMYQEGLGILPPSLDDPDGVDKQNQSGGGL</sequence>
<dbReference type="GO" id="GO:0030435">
    <property type="term" value="P:sporulation resulting in formation of a cellular spore"/>
    <property type="evidence" value="ECO:0007669"/>
    <property type="project" value="UniProtKB-KW"/>
</dbReference>
<feature type="region of interest" description="Disordered" evidence="6">
    <location>
        <begin position="394"/>
        <end position="446"/>
    </location>
</feature>
<dbReference type="PANTHER" id="PTHR33572:SF18">
    <property type="entry name" value="SPORE DEVELOPMENT REGULATOR VOSA"/>
    <property type="match status" value="1"/>
</dbReference>
<dbReference type="InterPro" id="IPR021740">
    <property type="entry name" value="Velvet"/>
</dbReference>
<evidence type="ECO:0000256" key="6">
    <source>
        <dbReference type="SAM" id="MobiDB-lite"/>
    </source>
</evidence>
<dbReference type="Proteomes" id="UP001286456">
    <property type="component" value="Unassembled WGS sequence"/>
</dbReference>
<gene>
    <name evidence="8" type="ORF">B0T19DRAFT_136067</name>
</gene>
<evidence type="ECO:0000259" key="7">
    <source>
        <dbReference type="PROSITE" id="PS51821"/>
    </source>
</evidence>
<evidence type="ECO:0000313" key="9">
    <source>
        <dbReference type="Proteomes" id="UP001286456"/>
    </source>
</evidence>
<dbReference type="Pfam" id="PF11754">
    <property type="entry name" value="Velvet"/>
    <property type="match status" value="2"/>
</dbReference>
<feature type="region of interest" description="Disordered" evidence="6">
    <location>
        <begin position="185"/>
        <end position="244"/>
    </location>
</feature>
<feature type="domain" description="Velvet" evidence="7">
    <location>
        <begin position="7"/>
        <end position="184"/>
    </location>
</feature>
<dbReference type="PANTHER" id="PTHR33572">
    <property type="entry name" value="SPORE DEVELOPMENT REGULATOR VOSA"/>
    <property type="match status" value="1"/>
</dbReference>
<accession>A0AAE0IYU3</accession>